<dbReference type="SUPFAM" id="SSF48498">
    <property type="entry name" value="Tetracyclin repressor-like, C-terminal domain"/>
    <property type="match status" value="1"/>
</dbReference>
<evidence type="ECO:0000313" key="1">
    <source>
        <dbReference type="EMBL" id="XDQ49292.1"/>
    </source>
</evidence>
<dbReference type="RefSeq" id="WP_369227946.1">
    <property type="nucleotide sequence ID" value="NZ_CP163441.1"/>
</dbReference>
<evidence type="ECO:0008006" key="2">
    <source>
        <dbReference type="Google" id="ProtNLM"/>
    </source>
</evidence>
<dbReference type="AlphaFoldDB" id="A0AB39R305"/>
<reference evidence="1" key="1">
    <citation type="submission" date="2024-07" db="EMBL/GenBank/DDBJ databases">
        <authorList>
            <person name="Yu S.T."/>
        </authorList>
    </citation>
    <scope>NUCLEOTIDE SEQUENCE</scope>
    <source>
        <strain evidence="1">R39</strain>
    </source>
</reference>
<dbReference type="InterPro" id="IPR036271">
    <property type="entry name" value="Tet_transcr_reg_TetR-rel_C_sf"/>
</dbReference>
<gene>
    <name evidence="1" type="ORF">AB5J52_47510</name>
</gene>
<sequence>MADRLITDGRPPEDASTLATLLLAQVRGLQLDLLVSGDRARADRAIEFAARLLDRPTT</sequence>
<name>A0AB39R305_9ACTN</name>
<accession>A0AB39R305</accession>
<proteinExistence type="predicted"/>
<organism evidence="1">
    <name type="scientific">Streptomyces sp. R39</name>
    <dbReference type="NCBI Taxonomy" id="3238631"/>
    <lineage>
        <taxon>Bacteria</taxon>
        <taxon>Bacillati</taxon>
        <taxon>Actinomycetota</taxon>
        <taxon>Actinomycetes</taxon>
        <taxon>Kitasatosporales</taxon>
        <taxon>Streptomycetaceae</taxon>
        <taxon>Streptomyces</taxon>
    </lineage>
</organism>
<dbReference type="EMBL" id="CP163441">
    <property type="protein sequence ID" value="XDQ49292.1"/>
    <property type="molecule type" value="Genomic_DNA"/>
</dbReference>
<protein>
    <recommendedName>
        <fullName evidence="2">TetR family transcriptional regulator</fullName>
    </recommendedName>
</protein>